<proteinExistence type="predicted"/>
<gene>
    <name evidence="1" type="ORF">SAMN04488060_2301</name>
</gene>
<keyword evidence="2" id="KW-1185">Reference proteome</keyword>
<protein>
    <recommendedName>
        <fullName evidence="3">YqcI/YcgG family protein</fullName>
    </recommendedName>
</protein>
<dbReference type="STRING" id="604088.SAMN04488060_2301"/>
<dbReference type="NCBIfam" id="NF041366">
    <property type="entry name" value="GntA_guanitoxin"/>
    <property type="match status" value="1"/>
</dbReference>
<evidence type="ECO:0000313" key="2">
    <source>
        <dbReference type="Proteomes" id="UP000199331"/>
    </source>
</evidence>
<evidence type="ECO:0008006" key="3">
    <source>
        <dbReference type="Google" id="ProtNLM"/>
    </source>
</evidence>
<dbReference type="Pfam" id="PF08892">
    <property type="entry name" value="YqcI_YcgG"/>
    <property type="match status" value="1"/>
</dbReference>
<sequence length="236" mass="27282">MRPVKPGVLAVSDRVSERIAREFRDHIAAGDFPCVGAKSALAKGMLEIVVAFDIRSGWDDLRIHHKLLEWSETYREDPDGLRSLAIVFAQPSMLTEDEFERLMWERLQSFAEKDEWLGQAYDAGVSPDPEDPHFSLSFGGEAFFVVGLHPTASRPARRFRHPTMVFNLHNQFEQLREDGRYERMREAILERDRKLAGDINPMLARHGESSEARQYSGRIVNENWQCPFRDPRLEKK</sequence>
<dbReference type="Proteomes" id="UP000199331">
    <property type="component" value="Unassembled WGS sequence"/>
</dbReference>
<dbReference type="AlphaFoldDB" id="A0A1I5PCN3"/>
<dbReference type="PANTHER" id="PTHR40045:SF1">
    <property type="entry name" value="YQCI_YCGG FAMILY PROTEIN"/>
    <property type="match status" value="1"/>
</dbReference>
<organism evidence="1 2">
    <name type="scientific">Qipengyuania nanhaisediminis</name>
    <dbReference type="NCBI Taxonomy" id="604088"/>
    <lineage>
        <taxon>Bacteria</taxon>
        <taxon>Pseudomonadati</taxon>
        <taxon>Pseudomonadota</taxon>
        <taxon>Alphaproteobacteria</taxon>
        <taxon>Sphingomonadales</taxon>
        <taxon>Erythrobacteraceae</taxon>
        <taxon>Qipengyuania</taxon>
    </lineage>
</organism>
<dbReference type="InterPro" id="IPR014988">
    <property type="entry name" value="Uncharacterised_YqcI/YcgG"/>
</dbReference>
<dbReference type="EMBL" id="FOWZ01000004">
    <property type="protein sequence ID" value="SFP31550.1"/>
    <property type="molecule type" value="Genomic_DNA"/>
</dbReference>
<dbReference type="PANTHER" id="PTHR40045">
    <property type="entry name" value="YCGG FAMILY PROTEIN"/>
    <property type="match status" value="1"/>
</dbReference>
<accession>A0A1I5PCN3</accession>
<reference evidence="2" key="1">
    <citation type="submission" date="2016-10" db="EMBL/GenBank/DDBJ databases">
        <authorList>
            <person name="Varghese N."/>
            <person name="Submissions S."/>
        </authorList>
    </citation>
    <scope>NUCLEOTIDE SEQUENCE [LARGE SCALE GENOMIC DNA]</scope>
    <source>
        <strain evidence="2">CGMCC 1.7715</strain>
    </source>
</reference>
<evidence type="ECO:0000313" key="1">
    <source>
        <dbReference type="EMBL" id="SFP31550.1"/>
    </source>
</evidence>
<name>A0A1I5PCN3_9SPHN</name>